<comment type="caution">
    <text evidence="1">The sequence shown here is derived from an EMBL/GenBank/DDBJ whole genome shotgun (WGS) entry which is preliminary data.</text>
</comment>
<protein>
    <submittedName>
        <fullName evidence="1">Uncharacterized protein</fullName>
    </submittedName>
</protein>
<name>A0A840KBL7_9FLAO</name>
<sequence>MKLETVKKHACFFGALQNNTDSLEKLCIYLE</sequence>
<dbReference type="Proteomes" id="UP000592180">
    <property type="component" value="Unassembled WGS sequence"/>
</dbReference>
<proteinExistence type="predicted"/>
<organism evidence="1 2">
    <name type="scientific">Chryseobacterium defluvii</name>
    <dbReference type="NCBI Taxonomy" id="160396"/>
    <lineage>
        <taxon>Bacteria</taxon>
        <taxon>Pseudomonadati</taxon>
        <taxon>Bacteroidota</taxon>
        <taxon>Flavobacteriia</taxon>
        <taxon>Flavobacteriales</taxon>
        <taxon>Weeksellaceae</taxon>
        <taxon>Chryseobacterium group</taxon>
        <taxon>Chryseobacterium</taxon>
    </lineage>
</organism>
<evidence type="ECO:0000313" key="1">
    <source>
        <dbReference type="EMBL" id="MBB4806829.1"/>
    </source>
</evidence>
<evidence type="ECO:0000313" key="2">
    <source>
        <dbReference type="Proteomes" id="UP000592180"/>
    </source>
</evidence>
<keyword evidence="2" id="KW-1185">Reference proteome</keyword>
<gene>
    <name evidence="1" type="ORF">HNP38_002125</name>
</gene>
<dbReference type="EMBL" id="JACHLE010000002">
    <property type="protein sequence ID" value="MBB4806829.1"/>
    <property type="molecule type" value="Genomic_DNA"/>
</dbReference>
<accession>A0A840KBL7</accession>
<dbReference type="AlphaFoldDB" id="A0A840KBL7"/>
<reference evidence="1 2" key="1">
    <citation type="submission" date="2020-08" db="EMBL/GenBank/DDBJ databases">
        <title>Functional genomics of gut bacteria from endangered species of beetles.</title>
        <authorList>
            <person name="Carlos-Shanley C."/>
        </authorList>
    </citation>
    <scope>NUCLEOTIDE SEQUENCE [LARGE SCALE GENOMIC DNA]</scope>
    <source>
        <strain evidence="1 2">S00151</strain>
    </source>
</reference>